<gene>
    <name evidence="1" type="ORF">HaLaN_18139</name>
</gene>
<protein>
    <submittedName>
        <fullName evidence="1">Uncharacterized protein</fullName>
    </submittedName>
</protein>
<sequence>MTEYTAAEQALLDKFQALLQKRKVPAAFA</sequence>
<comment type="caution">
    <text evidence="1">The sequence shown here is derived from an EMBL/GenBank/DDBJ whole genome shotgun (WGS) entry which is preliminary data.</text>
</comment>
<organism evidence="1 2">
    <name type="scientific">Haematococcus lacustris</name>
    <name type="common">Green alga</name>
    <name type="synonym">Haematococcus pluvialis</name>
    <dbReference type="NCBI Taxonomy" id="44745"/>
    <lineage>
        <taxon>Eukaryota</taxon>
        <taxon>Viridiplantae</taxon>
        <taxon>Chlorophyta</taxon>
        <taxon>core chlorophytes</taxon>
        <taxon>Chlorophyceae</taxon>
        <taxon>CS clade</taxon>
        <taxon>Chlamydomonadales</taxon>
        <taxon>Haematococcaceae</taxon>
        <taxon>Haematococcus</taxon>
    </lineage>
</organism>
<feature type="non-terminal residue" evidence="1">
    <location>
        <position position="1"/>
    </location>
</feature>
<keyword evidence="2" id="KW-1185">Reference proteome</keyword>
<accession>A0A699ZFG2</accession>
<dbReference type="Proteomes" id="UP000485058">
    <property type="component" value="Unassembled WGS sequence"/>
</dbReference>
<evidence type="ECO:0000313" key="2">
    <source>
        <dbReference type="Proteomes" id="UP000485058"/>
    </source>
</evidence>
<dbReference type="AlphaFoldDB" id="A0A699ZFG2"/>
<name>A0A699ZFG2_HAELA</name>
<dbReference type="EMBL" id="BLLF01001728">
    <property type="protein sequence ID" value="GFH20931.1"/>
    <property type="molecule type" value="Genomic_DNA"/>
</dbReference>
<proteinExistence type="predicted"/>
<reference evidence="1 2" key="1">
    <citation type="submission" date="2020-02" db="EMBL/GenBank/DDBJ databases">
        <title>Draft genome sequence of Haematococcus lacustris strain NIES-144.</title>
        <authorList>
            <person name="Morimoto D."/>
            <person name="Nakagawa S."/>
            <person name="Yoshida T."/>
            <person name="Sawayama S."/>
        </authorList>
    </citation>
    <scope>NUCLEOTIDE SEQUENCE [LARGE SCALE GENOMIC DNA]</scope>
    <source>
        <strain evidence="1 2">NIES-144</strain>
    </source>
</reference>
<evidence type="ECO:0000313" key="1">
    <source>
        <dbReference type="EMBL" id="GFH20931.1"/>
    </source>
</evidence>